<dbReference type="GO" id="GO:0004497">
    <property type="term" value="F:monooxygenase activity"/>
    <property type="evidence" value="ECO:0007669"/>
    <property type="project" value="UniProtKB-KW"/>
</dbReference>
<dbReference type="InterPro" id="IPR007138">
    <property type="entry name" value="ABM_dom"/>
</dbReference>
<dbReference type="Proteomes" id="UP000215896">
    <property type="component" value="Unassembled WGS sequence"/>
</dbReference>
<accession>A0A4R6LX76</accession>
<keyword evidence="2" id="KW-1185">Reference proteome</keyword>
<dbReference type="AlphaFoldDB" id="A0A255GEQ6"/>
<evidence type="ECO:0000313" key="1">
    <source>
        <dbReference type="EMBL" id="OYO14320.1"/>
    </source>
</evidence>
<gene>
    <name evidence="1" type="ORF">CGZ94_06780</name>
</gene>
<dbReference type="PROSITE" id="PS51725">
    <property type="entry name" value="ABM"/>
    <property type="match status" value="1"/>
</dbReference>
<dbReference type="EMBL" id="NMVO01000012">
    <property type="protein sequence ID" value="OYO14320.1"/>
    <property type="molecule type" value="Genomic_DNA"/>
</dbReference>
<sequence>MSVVVINALEVPENAGPELEQRFAARKHSVDGAPGFEGFQLLRPTDGRGQYFVVTRWASQQDFENWRSARTPRTEPSVSTSMDILQFEVVDL</sequence>
<dbReference type="SUPFAM" id="SSF54909">
    <property type="entry name" value="Dimeric alpha+beta barrel"/>
    <property type="match status" value="1"/>
</dbReference>
<dbReference type="PANTHER" id="PTHR34474">
    <property type="entry name" value="SIGNAL TRANSDUCTION PROTEIN TRAP"/>
    <property type="match status" value="1"/>
</dbReference>
<reference evidence="1 2" key="1">
    <citation type="submission" date="2017-07" db="EMBL/GenBank/DDBJ databases">
        <title>Draft whole genome sequences of clinical Proprionibacteriaceae strains.</title>
        <authorList>
            <person name="Bernier A.-M."/>
            <person name="Bernard K."/>
            <person name="Domingo M.-C."/>
        </authorList>
    </citation>
    <scope>NUCLEOTIDE SEQUENCE [LARGE SCALE GENOMIC DNA]</scope>
    <source>
        <strain evidence="1 2">NML 030167</strain>
    </source>
</reference>
<organism evidence="1 2">
    <name type="scientific">Enemella evansiae</name>
    <dbReference type="NCBI Taxonomy" id="2016499"/>
    <lineage>
        <taxon>Bacteria</taxon>
        <taxon>Bacillati</taxon>
        <taxon>Actinomycetota</taxon>
        <taxon>Actinomycetes</taxon>
        <taxon>Propionibacteriales</taxon>
        <taxon>Propionibacteriaceae</taxon>
        <taxon>Enemella</taxon>
    </lineage>
</organism>
<dbReference type="InterPro" id="IPR050404">
    <property type="entry name" value="Heme-degrading_MO"/>
</dbReference>
<keyword evidence="1" id="KW-0560">Oxidoreductase</keyword>
<dbReference type="RefSeq" id="WP_094401004.1">
    <property type="nucleotide sequence ID" value="NZ_NMVL01000011.1"/>
</dbReference>
<dbReference type="Pfam" id="PF03992">
    <property type="entry name" value="ABM"/>
    <property type="match status" value="1"/>
</dbReference>
<name>A0A255GEQ6_9ACTN</name>
<dbReference type="InterPro" id="IPR011008">
    <property type="entry name" value="Dimeric_a/b-barrel"/>
</dbReference>
<protein>
    <submittedName>
        <fullName evidence="1">Antibiotic biosynthesis monooxygenase</fullName>
    </submittedName>
</protein>
<dbReference type="PANTHER" id="PTHR34474:SF2">
    <property type="entry name" value="SIGNAL TRANSDUCTION PROTEIN TRAP"/>
    <property type="match status" value="1"/>
</dbReference>
<evidence type="ECO:0000313" key="2">
    <source>
        <dbReference type="Proteomes" id="UP000215896"/>
    </source>
</evidence>
<comment type="caution">
    <text evidence="1">The sequence shown here is derived from an EMBL/GenBank/DDBJ whole genome shotgun (WGS) entry which is preliminary data.</text>
</comment>
<accession>A0A255GEQ6</accession>
<keyword evidence="1" id="KW-0503">Monooxygenase</keyword>
<proteinExistence type="predicted"/>
<dbReference type="OrthoDB" id="5518003at2"/>
<dbReference type="Gene3D" id="3.30.70.100">
    <property type="match status" value="1"/>
</dbReference>